<dbReference type="GO" id="GO:0010181">
    <property type="term" value="F:FMN binding"/>
    <property type="evidence" value="ECO:0007669"/>
    <property type="project" value="InterPro"/>
</dbReference>
<reference evidence="4 5" key="1">
    <citation type="submission" date="2018-08" db="EMBL/GenBank/DDBJ databases">
        <title>A genome reference for cultivated species of the human gut microbiota.</title>
        <authorList>
            <person name="Zou Y."/>
            <person name="Xue W."/>
            <person name="Luo G."/>
        </authorList>
    </citation>
    <scope>NUCLEOTIDE SEQUENCE [LARGE SCALE GENOMIC DNA]</scope>
    <source>
        <strain evidence="4 5">AF35-6BH</strain>
    </source>
</reference>
<dbReference type="EMBL" id="QRPK01000042">
    <property type="protein sequence ID" value="RHM08919.1"/>
    <property type="molecule type" value="Genomic_DNA"/>
</dbReference>
<gene>
    <name evidence="4" type="ORF">DWZ83_07725</name>
    <name evidence="3" type="ORF">KHZ85_06550</name>
</gene>
<dbReference type="Pfam" id="PF00258">
    <property type="entry name" value="Flavodoxin_1"/>
    <property type="match status" value="1"/>
</dbReference>
<proteinExistence type="inferred from homology"/>
<dbReference type="AlphaFoldDB" id="A0A415P8D1"/>
<dbReference type="SUPFAM" id="SSF52218">
    <property type="entry name" value="Flavoproteins"/>
    <property type="match status" value="1"/>
</dbReference>
<dbReference type="InterPro" id="IPR008254">
    <property type="entry name" value="Flavodoxin/NO_synth"/>
</dbReference>
<dbReference type="InterPro" id="IPR016440">
    <property type="entry name" value="Rubredoxin-O_OxRdtase"/>
</dbReference>
<dbReference type="Proteomes" id="UP000284868">
    <property type="component" value="Unassembled WGS sequence"/>
</dbReference>
<dbReference type="SUPFAM" id="SSF56281">
    <property type="entry name" value="Metallo-hydrolase/oxidoreductase"/>
    <property type="match status" value="1"/>
</dbReference>
<evidence type="ECO:0000259" key="2">
    <source>
        <dbReference type="PROSITE" id="PS50902"/>
    </source>
</evidence>
<dbReference type="Proteomes" id="UP000753219">
    <property type="component" value="Unassembled WGS sequence"/>
</dbReference>
<protein>
    <submittedName>
        <fullName evidence="4">FprA family A-type flavoprotein</fullName>
    </submittedName>
</protein>
<dbReference type="InterPro" id="IPR036866">
    <property type="entry name" value="RibonucZ/Hydroxyglut_hydro"/>
</dbReference>
<dbReference type="GO" id="GO:0016651">
    <property type="term" value="F:oxidoreductase activity, acting on NAD(P)H"/>
    <property type="evidence" value="ECO:0007669"/>
    <property type="project" value="UniProtKB-ARBA"/>
</dbReference>
<organism evidence="4 5">
    <name type="scientific">Amedibacillus dolichus</name>
    <dbReference type="NCBI Taxonomy" id="31971"/>
    <lineage>
        <taxon>Bacteria</taxon>
        <taxon>Bacillati</taxon>
        <taxon>Bacillota</taxon>
        <taxon>Erysipelotrichia</taxon>
        <taxon>Erysipelotrichales</taxon>
        <taxon>Erysipelotrichaceae</taxon>
        <taxon>Amedibacillus</taxon>
    </lineage>
</organism>
<dbReference type="PIRSF" id="PIRSF005243">
    <property type="entry name" value="ROO"/>
    <property type="match status" value="1"/>
</dbReference>
<reference evidence="3" key="2">
    <citation type="submission" date="2021-02" db="EMBL/GenBank/DDBJ databases">
        <title>Infant gut strain persistence is associated with maternal origin, phylogeny, and functional potential including surface adhesion and iron acquisition.</title>
        <authorList>
            <person name="Lou Y.C."/>
        </authorList>
    </citation>
    <scope>NUCLEOTIDE SEQUENCE</scope>
    <source>
        <strain evidence="3">L3_108_103G1_dasL3_108_103G1_concoct_2</strain>
    </source>
</reference>
<dbReference type="CDD" id="cd07709">
    <property type="entry name" value="flavodiiron_proteins_MBL-fold"/>
    <property type="match status" value="1"/>
</dbReference>
<dbReference type="PANTHER" id="PTHR43717">
    <property type="entry name" value="ANAEROBIC NITRIC OXIDE REDUCTASE FLAVORUBREDOXIN"/>
    <property type="match status" value="1"/>
</dbReference>
<dbReference type="SMART" id="SM00849">
    <property type="entry name" value="Lactamase_B"/>
    <property type="match status" value="1"/>
</dbReference>
<comment type="caution">
    <text evidence="4">The sequence shown here is derived from an EMBL/GenBank/DDBJ whole genome shotgun (WGS) entry which is preliminary data.</text>
</comment>
<dbReference type="Gene3D" id="3.40.50.360">
    <property type="match status" value="1"/>
</dbReference>
<dbReference type="Gene3D" id="3.60.15.10">
    <property type="entry name" value="Ribonuclease Z/Hydroxyacylglutathione hydrolase-like"/>
    <property type="match status" value="1"/>
</dbReference>
<keyword evidence="5" id="KW-1185">Reference proteome</keyword>
<evidence type="ECO:0000313" key="4">
    <source>
        <dbReference type="EMBL" id="RHM08919.1"/>
    </source>
</evidence>
<dbReference type="GO" id="GO:0046872">
    <property type="term" value="F:metal ion binding"/>
    <property type="evidence" value="ECO:0007669"/>
    <property type="project" value="InterPro"/>
</dbReference>
<dbReference type="PROSITE" id="PS50902">
    <property type="entry name" value="FLAVODOXIN_LIKE"/>
    <property type="match status" value="1"/>
</dbReference>
<dbReference type="RefSeq" id="WP_118365730.1">
    <property type="nucleotide sequence ID" value="NZ_CAUFDR010000040.1"/>
</dbReference>
<evidence type="ECO:0000256" key="1">
    <source>
        <dbReference type="ARBA" id="ARBA00007121"/>
    </source>
</evidence>
<dbReference type="GO" id="GO:0009055">
    <property type="term" value="F:electron transfer activity"/>
    <property type="evidence" value="ECO:0007669"/>
    <property type="project" value="InterPro"/>
</dbReference>
<dbReference type="Pfam" id="PF19583">
    <property type="entry name" value="ODP"/>
    <property type="match status" value="1"/>
</dbReference>
<feature type="domain" description="Flavodoxin-like" evidence="2">
    <location>
        <begin position="254"/>
        <end position="393"/>
    </location>
</feature>
<evidence type="ECO:0000313" key="3">
    <source>
        <dbReference type="EMBL" id="MBS4884409.1"/>
    </source>
</evidence>
<dbReference type="InterPro" id="IPR029039">
    <property type="entry name" value="Flavoprotein-like_sf"/>
</dbReference>
<name>A0A415P8D1_9FIRM</name>
<dbReference type="EMBL" id="JAGZMZ010000014">
    <property type="protein sequence ID" value="MBS4884409.1"/>
    <property type="molecule type" value="Genomic_DNA"/>
</dbReference>
<dbReference type="InterPro" id="IPR045761">
    <property type="entry name" value="ODP_dom"/>
</dbReference>
<sequence length="402" mass="45266">MKKAIQIKDNVYWVGVHDFNCRHFHGDLFPIAEGTTYNSYLIVDEEITLIDTVEEEFFDIMMERIRSVIGDKPIHNVIVQHAEPDHSGGFIKFMQCYPNAKAYASNAGVNIMLKQYFQDYNYRKVKTADTLCIGKHTLTFVEMPMIHWPDNMLTYIDKANVVFSNDAFGQHICSYDIFDDAHGLAKCLDCAKDYYANIVMPYGTQVANKLKQIQEMNLTIDIIAPAHGIIWRSYIPEMLSAYADFANMTAQNKVVIVYESIWKHTRMMAEALAEGLGRNGICVKVYQCSATSPAVLMKEILDAKAILVGSGNYNNAMAGSIAGFLERLASCKVKNKKALGFGSYGWFQGVTAMINERLTKAGLTLLSDEVLTQNYTPSEEDLDKLMELGKNIAEQLKNEAEK</sequence>
<dbReference type="InterPro" id="IPR001279">
    <property type="entry name" value="Metallo-B-lactamas"/>
</dbReference>
<comment type="similarity">
    <text evidence="1">In the N-terminal section; belongs to the zinc metallo-hydrolase group 3 family.</text>
</comment>
<dbReference type="PANTHER" id="PTHR43717:SF1">
    <property type="entry name" value="ANAEROBIC NITRIC OXIDE REDUCTASE FLAVORUBREDOXIN"/>
    <property type="match status" value="1"/>
</dbReference>
<evidence type="ECO:0000313" key="5">
    <source>
        <dbReference type="Proteomes" id="UP000284868"/>
    </source>
</evidence>
<dbReference type="OrthoDB" id="9807946at2"/>
<accession>A0A415P8D1</accession>